<feature type="signal peptide" evidence="1">
    <location>
        <begin position="1"/>
        <end position="34"/>
    </location>
</feature>
<keyword evidence="1" id="KW-0732">Signal</keyword>
<sequence length="950" mass="107783">MLNSSRNKTMIKKHFLKIKNLFFILILAYTAGNAQTNVFEFQKESILRNYEGGYSKGKTDVSIPLGGMPTSRSALKIDIGLSYNTESVSRLSGTGDAGLGWNVDDGAGSVSRYLYYGLNDNMNVYQYSFLGRNGRFYIKYDKTSGSVEAVESYPSTNKILIQKQSDSIFTSFRIIDENGFKYIFDKKNVSYRYEYPHITANPGHSGSNPDAEKELYTSTFLLTKILDEKDRLIVDYEYMVRSKSIETGKMIVQNRVKKINIYGVGTVSFNYNVTDGVYGVEDNVQLNNVLLKNKAGQLIKQYFFDYTSQRLDRIIQKDNSSNELGKYTFSYHTPEDGYSYDQLGFDLYGYPNAYGSCGFDYDYFFTKETIHPRMYKTNFLKTVTCPTGGKTEYDYEVNTIYAPNSLHFEIEKIADINENPQILNHPFTISNPQNYSRFFVRTSYGDLIDPEFRTDPNPNLWFDYKIYKSAAVGDTLDRKMYKYDGINFCGKNQVREFNPVTTTNLFLRFMGNQPNKNAKIYGIKKVFRDFKYAKGGRIKSVKTFERNGTIPVSVIKFDYNQFSDPTKSSGTSYMDAPDYDYVSGHPYIIEGSDFNYLQEVVMYQNVKVTDSIKNTSAKYTYLMPEEIDAVYGNNINGPLNMDLNHSLKKAGIVKKVEKFDSSSNLVEETNAVNNFEYIPLNGMKDPLNVPLKNLWIKSVNTGTKLKVDNTGTLESQTQKFFESANNLMTKEVSTDFSGSVTEQNIFYPKDLNNQKLLDANLVGIPLKTEVKQEGVLTGRAETKFDDPTHIFPTSQVVYKMDTQTPHTQGNITVYDEMGNAWEVKSKDGIPVVTIWGYHKTQPIAVITGALYTDIINLQTVQAAITASDADNDNPANEPALILALNNLRNDAALKNFQIQTSTYDPLIGVTSSTSPSGFRETSVYDAAGRLQKVMDMNGKTLKEFRYNYKP</sequence>
<dbReference type="EMBL" id="LPUR01000017">
    <property type="protein sequence ID" value="KXH80457.1"/>
    <property type="molecule type" value="Genomic_DNA"/>
</dbReference>
<reference evidence="3" key="1">
    <citation type="submission" date="2015-12" db="EMBL/GenBank/DDBJ databases">
        <title>Genome sequence of a biocontrol rhizobacterium Chryseobacterium kwangjuense strain KJ1R5 isolated from pepper (Capsicum annuum L.).</title>
        <authorList>
            <person name="Jeong J.-J."/>
            <person name="Park H."/>
            <person name="Mannaa M."/>
            <person name="Sang M.K."/>
            <person name="Choi I.-G."/>
            <person name="Kim K.D."/>
        </authorList>
    </citation>
    <scope>NUCLEOTIDE SEQUENCE [LARGE SCALE GENOMIC DNA]</scope>
    <source>
        <strain evidence="3">KJ1R5</strain>
    </source>
</reference>
<proteinExistence type="predicted"/>
<evidence type="ECO:0000313" key="3">
    <source>
        <dbReference type="Proteomes" id="UP000070513"/>
    </source>
</evidence>
<gene>
    <name evidence="2" type="ORF">AU378_18845</name>
</gene>
<reference evidence="2 3" key="2">
    <citation type="journal article" date="2016" name="Genome Announc.">
        <title>Draft Genome Sequence of a Biocontrol Rhizobacterium, Chryseobacterium kwangjuense Strain KJ1R5, Isolated from Pepper (Capsicum annuum).</title>
        <authorList>
            <person name="Jeong J.J."/>
            <person name="Park H."/>
            <person name="Park B.H."/>
            <person name="Mannaa M."/>
            <person name="Sang M.K."/>
            <person name="Choi I.G."/>
            <person name="Kim K.D."/>
        </authorList>
    </citation>
    <scope>NUCLEOTIDE SEQUENCE [LARGE SCALE GENOMIC DNA]</scope>
    <source>
        <strain evidence="2 3">KJ1R5</strain>
    </source>
</reference>
<organism evidence="2 3">
    <name type="scientific">Chryseobacterium kwangjuense</name>
    <dbReference type="NCBI Taxonomy" id="267125"/>
    <lineage>
        <taxon>Bacteria</taxon>
        <taxon>Pseudomonadati</taxon>
        <taxon>Bacteroidota</taxon>
        <taxon>Flavobacteriia</taxon>
        <taxon>Flavobacteriales</taxon>
        <taxon>Weeksellaceae</taxon>
        <taxon>Chryseobacterium group</taxon>
        <taxon>Chryseobacterium</taxon>
    </lineage>
</organism>
<comment type="caution">
    <text evidence="2">The sequence shown here is derived from an EMBL/GenBank/DDBJ whole genome shotgun (WGS) entry which is preliminary data.</text>
</comment>
<name>A0A135W6G4_9FLAO</name>
<evidence type="ECO:0000313" key="2">
    <source>
        <dbReference type="EMBL" id="KXH80457.1"/>
    </source>
</evidence>
<accession>A0A135W6G4</accession>
<evidence type="ECO:0000256" key="1">
    <source>
        <dbReference type="SAM" id="SignalP"/>
    </source>
</evidence>
<feature type="chain" id="PRO_5007467498" description="Sugar-binding protein" evidence="1">
    <location>
        <begin position="35"/>
        <end position="950"/>
    </location>
</feature>
<protein>
    <recommendedName>
        <fullName evidence="4">Sugar-binding protein</fullName>
    </recommendedName>
</protein>
<evidence type="ECO:0008006" key="4">
    <source>
        <dbReference type="Google" id="ProtNLM"/>
    </source>
</evidence>
<dbReference type="AlphaFoldDB" id="A0A135W6G4"/>
<dbReference type="Proteomes" id="UP000070513">
    <property type="component" value="Unassembled WGS sequence"/>
</dbReference>